<accession>A0A8B7AW16</accession>
<dbReference type="PANTHER" id="PTHR10633:SF0">
    <property type="entry name" value="LEUKEMIA INHIBITORY FACTOR"/>
    <property type="match status" value="1"/>
</dbReference>
<evidence type="ECO:0000256" key="1">
    <source>
        <dbReference type="ARBA" id="ARBA00004613"/>
    </source>
</evidence>
<dbReference type="GO" id="GO:0008083">
    <property type="term" value="F:growth factor activity"/>
    <property type="evidence" value="ECO:0007669"/>
    <property type="project" value="TreeGrafter"/>
</dbReference>
<dbReference type="GO" id="GO:0006955">
    <property type="term" value="P:immune response"/>
    <property type="evidence" value="ECO:0007669"/>
    <property type="project" value="InterPro"/>
</dbReference>
<dbReference type="GO" id="GO:0048861">
    <property type="term" value="P:leukemia inhibitory factor signaling pathway"/>
    <property type="evidence" value="ECO:0007669"/>
    <property type="project" value="TreeGrafter"/>
</dbReference>
<dbReference type="GO" id="GO:0005125">
    <property type="term" value="F:cytokine activity"/>
    <property type="evidence" value="ECO:0007669"/>
    <property type="project" value="UniProtKB-KW"/>
</dbReference>
<gene>
    <name evidence="7" type="primary">LOC103208284</name>
</gene>
<proteinExistence type="predicted"/>
<dbReference type="InterPro" id="IPR003624">
    <property type="entry name" value="Leukemia_IF"/>
</dbReference>
<keyword evidence="6" id="KW-1185">Reference proteome</keyword>
<dbReference type="OrthoDB" id="9902088at2759"/>
<dbReference type="InterPro" id="IPR009079">
    <property type="entry name" value="4_helix_cytokine-like_core"/>
</dbReference>
<dbReference type="GO" id="GO:0005146">
    <property type="term" value="F:leukemia inhibitory factor receptor binding"/>
    <property type="evidence" value="ECO:0007669"/>
    <property type="project" value="InterPro"/>
</dbReference>
<dbReference type="GeneID" id="103208284"/>
<name>A0A8B7AW16_ORYAF</name>
<evidence type="ECO:0000313" key="7">
    <source>
        <dbReference type="RefSeq" id="XP_007952160.1"/>
    </source>
</evidence>
<keyword evidence="3" id="KW-0202">Cytokine</keyword>
<dbReference type="SMART" id="SM00080">
    <property type="entry name" value="LIF_OSM"/>
    <property type="match status" value="1"/>
</dbReference>
<evidence type="ECO:0000256" key="5">
    <source>
        <dbReference type="ARBA" id="ARBA00024822"/>
    </source>
</evidence>
<dbReference type="Gene3D" id="1.20.1250.10">
    <property type="match status" value="1"/>
</dbReference>
<organism evidence="6 7">
    <name type="scientific">Orycteropus afer afer</name>
    <dbReference type="NCBI Taxonomy" id="1230840"/>
    <lineage>
        <taxon>Eukaryota</taxon>
        <taxon>Metazoa</taxon>
        <taxon>Chordata</taxon>
        <taxon>Craniata</taxon>
        <taxon>Vertebrata</taxon>
        <taxon>Euteleostomi</taxon>
        <taxon>Mammalia</taxon>
        <taxon>Eutheria</taxon>
        <taxon>Afrotheria</taxon>
        <taxon>Tubulidentata</taxon>
        <taxon>Orycteropodidae</taxon>
        <taxon>Orycteropus</taxon>
    </lineage>
</organism>
<evidence type="ECO:0000256" key="4">
    <source>
        <dbReference type="ARBA" id="ARBA00022525"/>
    </source>
</evidence>
<evidence type="ECO:0000256" key="2">
    <source>
        <dbReference type="ARBA" id="ARBA00016836"/>
    </source>
</evidence>
<sequence>MASRGRACAAAGYWPLAAPYHSQGEPFASMVDVLCNHDLMDFPSFHADGKRKNKLVELYHIFSYLGSSLGNILQYQRTLNPSDQNLHSKLSSSVGTMRGILSNVFCHLCNKYHVGHMDVAPVSDTSAMSTFENKRLGCRLLGKYKQVITELAQAF</sequence>
<dbReference type="InterPro" id="IPR001581">
    <property type="entry name" value="Leukemia_IF/oncostatin"/>
</dbReference>
<dbReference type="GO" id="GO:0008284">
    <property type="term" value="P:positive regulation of cell population proliferation"/>
    <property type="evidence" value="ECO:0007669"/>
    <property type="project" value="TreeGrafter"/>
</dbReference>
<comment type="function">
    <text evidence="5">LIF has the capacity to induce terminal differentiation in leukemic cells. Its activities include the induction of hematopoietic differentiation in normal and myeloid leukemia cells, the induction of neuronal cell differentiation, and the stimulation of acute-phase protein synthesis in hepatocytes.</text>
</comment>
<dbReference type="Pfam" id="PF01291">
    <property type="entry name" value="LIF_OSM"/>
    <property type="match status" value="1"/>
</dbReference>
<dbReference type="SUPFAM" id="SSF47266">
    <property type="entry name" value="4-helical cytokines"/>
    <property type="match status" value="1"/>
</dbReference>
<dbReference type="GO" id="GO:0045595">
    <property type="term" value="P:regulation of cell differentiation"/>
    <property type="evidence" value="ECO:0007669"/>
    <property type="project" value="TreeGrafter"/>
</dbReference>
<dbReference type="PANTHER" id="PTHR10633">
    <property type="entry name" value="LEUKEMIA INHIBITORY FACTOR"/>
    <property type="match status" value="1"/>
</dbReference>
<dbReference type="PRINTS" id="PR01883">
    <property type="entry name" value="LEUKAEMIAIF"/>
</dbReference>
<evidence type="ECO:0000313" key="6">
    <source>
        <dbReference type="Proteomes" id="UP000694850"/>
    </source>
</evidence>
<protein>
    <recommendedName>
        <fullName evidence="2">Leukemia inhibitory factor</fullName>
    </recommendedName>
</protein>
<dbReference type="AlphaFoldDB" id="A0A8B7AW16"/>
<evidence type="ECO:0000256" key="3">
    <source>
        <dbReference type="ARBA" id="ARBA00022514"/>
    </source>
</evidence>
<keyword evidence="4" id="KW-0964">Secreted</keyword>
<dbReference type="Proteomes" id="UP000694850">
    <property type="component" value="Unplaced"/>
</dbReference>
<dbReference type="GO" id="GO:0005615">
    <property type="term" value="C:extracellular space"/>
    <property type="evidence" value="ECO:0007669"/>
    <property type="project" value="UniProtKB-KW"/>
</dbReference>
<dbReference type="RefSeq" id="XP_007952160.1">
    <property type="nucleotide sequence ID" value="XM_007953969.1"/>
</dbReference>
<reference evidence="7" key="1">
    <citation type="submission" date="2025-08" db="UniProtKB">
        <authorList>
            <consortium name="RefSeq"/>
        </authorList>
    </citation>
    <scope>IDENTIFICATION</scope>
</reference>
<comment type="subcellular location">
    <subcellularLocation>
        <location evidence="1">Secreted</location>
    </subcellularLocation>
</comment>